<dbReference type="AlphaFoldDB" id="A0AAV4W9G2"/>
<name>A0AAV4W9G2_9ARAC</name>
<accession>A0AAV4W9G2</accession>
<gene>
    <name evidence="1" type="primary">AVEN_113921_1</name>
    <name evidence="1" type="ORF">CDAR_393471</name>
</gene>
<reference evidence="1 2" key="1">
    <citation type="submission" date="2021-06" db="EMBL/GenBank/DDBJ databases">
        <title>Caerostris darwini draft genome.</title>
        <authorList>
            <person name="Kono N."/>
            <person name="Arakawa K."/>
        </authorList>
    </citation>
    <scope>NUCLEOTIDE SEQUENCE [LARGE SCALE GENOMIC DNA]</scope>
</reference>
<proteinExistence type="predicted"/>
<dbReference type="EMBL" id="BPLQ01014262">
    <property type="protein sequence ID" value="GIY78601.1"/>
    <property type="molecule type" value="Genomic_DNA"/>
</dbReference>
<evidence type="ECO:0000313" key="2">
    <source>
        <dbReference type="Proteomes" id="UP001054837"/>
    </source>
</evidence>
<evidence type="ECO:0000313" key="1">
    <source>
        <dbReference type="EMBL" id="GIY78601.1"/>
    </source>
</evidence>
<sequence length="175" mass="19998">MQNNFATTRERDFNWHYFLAEAGRREGNRDYKYFGFLDEPPKYLPHEESTTSDHYGPKVNFPVTVPMSNECPISTATLCNIPKHMVTTTQQDYGGRTIGTNTGNTFLEKSCPCHSAPKEKNPKPQTTSYHDAMEILTTVGPVPLVKRCRAVPQWETTYGRDFVYDPVLKPVFPFP</sequence>
<keyword evidence="2" id="KW-1185">Reference proteome</keyword>
<dbReference type="Proteomes" id="UP001054837">
    <property type="component" value="Unassembled WGS sequence"/>
</dbReference>
<protein>
    <submittedName>
        <fullName evidence="1">Uncharacterized protein</fullName>
    </submittedName>
</protein>
<organism evidence="1 2">
    <name type="scientific">Caerostris darwini</name>
    <dbReference type="NCBI Taxonomy" id="1538125"/>
    <lineage>
        <taxon>Eukaryota</taxon>
        <taxon>Metazoa</taxon>
        <taxon>Ecdysozoa</taxon>
        <taxon>Arthropoda</taxon>
        <taxon>Chelicerata</taxon>
        <taxon>Arachnida</taxon>
        <taxon>Araneae</taxon>
        <taxon>Araneomorphae</taxon>
        <taxon>Entelegynae</taxon>
        <taxon>Araneoidea</taxon>
        <taxon>Araneidae</taxon>
        <taxon>Caerostris</taxon>
    </lineage>
</organism>
<comment type="caution">
    <text evidence="1">The sequence shown here is derived from an EMBL/GenBank/DDBJ whole genome shotgun (WGS) entry which is preliminary data.</text>
</comment>